<evidence type="ECO:0000256" key="3">
    <source>
        <dbReference type="ARBA" id="ARBA00022617"/>
    </source>
</evidence>
<accession>A0ABY6MLZ4</accession>
<proteinExistence type="inferred from homology"/>
<dbReference type="InterPro" id="IPR012292">
    <property type="entry name" value="Globin/Proto"/>
</dbReference>
<organism evidence="7 8">
    <name type="scientific">Algoriphagus halophytocola</name>
    <dbReference type="NCBI Taxonomy" id="2991499"/>
    <lineage>
        <taxon>Bacteria</taxon>
        <taxon>Pseudomonadati</taxon>
        <taxon>Bacteroidota</taxon>
        <taxon>Cytophagia</taxon>
        <taxon>Cytophagales</taxon>
        <taxon>Cyclobacteriaceae</taxon>
        <taxon>Algoriphagus</taxon>
    </lineage>
</organism>
<evidence type="ECO:0000256" key="5">
    <source>
        <dbReference type="ARBA" id="ARBA00023004"/>
    </source>
</evidence>
<dbReference type="Pfam" id="PF01152">
    <property type="entry name" value="Bac_globin"/>
    <property type="match status" value="1"/>
</dbReference>
<dbReference type="RefSeq" id="WP_264810283.1">
    <property type="nucleotide sequence ID" value="NZ_CP110226.1"/>
</dbReference>
<gene>
    <name evidence="7" type="ORF">OM944_04225</name>
</gene>
<dbReference type="PANTHER" id="PTHR47366:SF1">
    <property type="entry name" value="TWO-ON-TWO HEMOGLOBIN-3"/>
    <property type="match status" value="1"/>
</dbReference>
<keyword evidence="2" id="KW-0813">Transport</keyword>
<comment type="similarity">
    <text evidence="6">Belongs to the truncated hemoglobin family. Group II subfamily.</text>
</comment>
<keyword evidence="8" id="KW-1185">Reference proteome</keyword>
<dbReference type="InterPro" id="IPR019795">
    <property type="entry name" value="Globin_bac-like_CS"/>
</dbReference>
<name>A0ABY6MLZ4_9BACT</name>
<keyword evidence="3" id="KW-0349">Heme</keyword>
<evidence type="ECO:0000313" key="7">
    <source>
        <dbReference type="EMBL" id="UZD23701.1"/>
    </source>
</evidence>
<evidence type="ECO:0000313" key="8">
    <source>
        <dbReference type="Proteomes" id="UP001163156"/>
    </source>
</evidence>
<dbReference type="Gene3D" id="1.10.490.10">
    <property type="entry name" value="Globins"/>
    <property type="match status" value="1"/>
</dbReference>
<evidence type="ECO:0000256" key="6">
    <source>
        <dbReference type="ARBA" id="ARBA00034496"/>
    </source>
</evidence>
<reference evidence="7" key="1">
    <citation type="submission" date="2022-10" db="EMBL/GenBank/DDBJ databases">
        <title>Algoriphagus sp. a novel bacteria isolate from halophytes salicornia europaea.</title>
        <authorList>
            <person name="Peng Y."/>
            <person name="Jiang L."/>
            <person name="Lee J."/>
        </authorList>
    </citation>
    <scope>NUCLEOTIDE SEQUENCE</scope>
    <source>
        <strain evidence="7">TR-M5</strain>
    </source>
</reference>
<dbReference type="PROSITE" id="PS01213">
    <property type="entry name" value="GLOBIN_FAM_2"/>
    <property type="match status" value="1"/>
</dbReference>
<dbReference type="InterPro" id="IPR044203">
    <property type="entry name" value="GlbO/GLB3-like"/>
</dbReference>
<dbReference type="PANTHER" id="PTHR47366">
    <property type="entry name" value="TWO-ON-TWO HEMOGLOBIN-3"/>
    <property type="match status" value="1"/>
</dbReference>
<comment type="cofactor">
    <cofactor evidence="1">
        <name>heme</name>
        <dbReference type="ChEBI" id="CHEBI:30413"/>
    </cofactor>
</comment>
<sequence length="124" mass="14485">MNESQSIYELIGEDQIRQLTSHFYKEVAENKALSALYPEDLASAENRLFLFLLQVFGGPSTYSEQRGHPRLRMRHLKWQIDGKMRDHWMNAMLKALDNLKLDTNIKEAMLSYFVKAANHMVNQP</sequence>
<evidence type="ECO:0000256" key="2">
    <source>
        <dbReference type="ARBA" id="ARBA00022448"/>
    </source>
</evidence>
<keyword evidence="5" id="KW-0408">Iron</keyword>
<dbReference type="InterPro" id="IPR009050">
    <property type="entry name" value="Globin-like_sf"/>
</dbReference>
<protein>
    <submittedName>
        <fullName evidence="7">Cyanoglobin</fullName>
    </submittedName>
</protein>
<keyword evidence="4" id="KW-0479">Metal-binding</keyword>
<evidence type="ECO:0000256" key="4">
    <source>
        <dbReference type="ARBA" id="ARBA00022723"/>
    </source>
</evidence>
<evidence type="ECO:0000256" key="1">
    <source>
        <dbReference type="ARBA" id="ARBA00001971"/>
    </source>
</evidence>
<dbReference type="Proteomes" id="UP001163156">
    <property type="component" value="Chromosome"/>
</dbReference>
<dbReference type="EMBL" id="CP110226">
    <property type="protein sequence ID" value="UZD23701.1"/>
    <property type="molecule type" value="Genomic_DNA"/>
</dbReference>
<dbReference type="InterPro" id="IPR001486">
    <property type="entry name" value="Hemoglobin_trunc"/>
</dbReference>
<dbReference type="CDD" id="cd08917">
    <property type="entry name" value="TrHb2_O"/>
    <property type="match status" value="1"/>
</dbReference>
<dbReference type="SUPFAM" id="SSF46458">
    <property type="entry name" value="Globin-like"/>
    <property type="match status" value="1"/>
</dbReference>